<comment type="similarity">
    <text evidence="2">Belongs to the periplasmic pilus chaperone family.</text>
</comment>
<evidence type="ECO:0000256" key="4">
    <source>
        <dbReference type="ARBA" id="ARBA00022729"/>
    </source>
</evidence>
<feature type="chain" id="PRO_5001706509" description="Molecular chaperone EcpD" evidence="7">
    <location>
        <begin position="24"/>
        <end position="244"/>
    </location>
</feature>
<reference evidence="10 11" key="1">
    <citation type="submission" date="2014-07" db="EMBL/GenBank/DDBJ databases">
        <title>Complete Genome Sequence of Dyella japonica Strain A8 Isolated from Malaysian Tropical Soil.</title>
        <authorList>
            <person name="Hui R.K.H."/>
            <person name="Chen J.-W."/>
            <person name="Chan K.-G."/>
            <person name="Leung F.C.C."/>
        </authorList>
    </citation>
    <scope>NUCLEOTIDE SEQUENCE [LARGE SCALE GENOMIC DNA]</scope>
    <source>
        <strain evidence="10 11">A8</strain>
    </source>
</reference>
<dbReference type="Pfam" id="PF00345">
    <property type="entry name" value="PapD_N"/>
    <property type="match status" value="1"/>
</dbReference>
<gene>
    <name evidence="10" type="ORF">HY57_03255</name>
</gene>
<dbReference type="InterPro" id="IPR050643">
    <property type="entry name" value="Periplasmic_pilus_chap"/>
</dbReference>
<dbReference type="SUPFAM" id="SSF49584">
    <property type="entry name" value="Periplasmic chaperone C-domain"/>
    <property type="match status" value="1"/>
</dbReference>
<evidence type="ECO:0000256" key="1">
    <source>
        <dbReference type="ARBA" id="ARBA00004418"/>
    </source>
</evidence>
<evidence type="ECO:0000259" key="8">
    <source>
        <dbReference type="Pfam" id="PF00345"/>
    </source>
</evidence>
<keyword evidence="4 7" id="KW-0732">Signal</keyword>
<dbReference type="SUPFAM" id="SSF49354">
    <property type="entry name" value="PapD-like"/>
    <property type="match status" value="1"/>
</dbReference>
<name>A0A075JWS6_9GAMM</name>
<evidence type="ECO:0000313" key="11">
    <source>
        <dbReference type="Proteomes" id="UP000027987"/>
    </source>
</evidence>
<comment type="subcellular location">
    <subcellularLocation>
        <location evidence="1">Periplasm</location>
    </subcellularLocation>
</comment>
<evidence type="ECO:0000256" key="2">
    <source>
        <dbReference type="ARBA" id="ARBA00007399"/>
    </source>
</evidence>
<dbReference type="InterPro" id="IPR036316">
    <property type="entry name" value="Pili_assmbl_chap_C_dom_sf"/>
</dbReference>
<dbReference type="InterPro" id="IPR016148">
    <property type="entry name" value="Pili_assmbl_chaperone_C"/>
</dbReference>
<proteinExistence type="inferred from homology"/>
<evidence type="ECO:0000256" key="5">
    <source>
        <dbReference type="ARBA" id="ARBA00022764"/>
    </source>
</evidence>
<evidence type="ECO:0000256" key="7">
    <source>
        <dbReference type="SAM" id="SignalP"/>
    </source>
</evidence>
<dbReference type="PRINTS" id="PR00969">
    <property type="entry name" value="CHAPERONPILI"/>
</dbReference>
<evidence type="ECO:0000259" key="9">
    <source>
        <dbReference type="Pfam" id="PF02753"/>
    </source>
</evidence>
<keyword evidence="6" id="KW-0143">Chaperone</keyword>
<dbReference type="GO" id="GO:0030288">
    <property type="term" value="C:outer membrane-bounded periplasmic space"/>
    <property type="evidence" value="ECO:0007669"/>
    <property type="project" value="InterPro"/>
</dbReference>
<evidence type="ECO:0008006" key="12">
    <source>
        <dbReference type="Google" id="ProtNLM"/>
    </source>
</evidence>
<dbReference type="Proteomes" id="UP000027987">
    <property type="component" value="Chromosome"/>
</dbReference>
<dbReference type="AlphaFoldDB" id="A0A075JWS6"/>
<evidence type="ECO:0000256" key="3">
    <source>
        <dbReference type="ARBA" id="ARBA00022558"/>
    </source>
</evidence>
<dbReference type="InterPro" id="IPR013783">
    <property type="entry name" value="Ig-like_fold"/>
</dbReference>
<dbReference type="GO" id="GO:0071555">
    <property type="term" value="P:cell wall organization"/>
    <property type="evidence" value="ECO:0007669"/>
    <property type="project" value="InterPro"/>
</dbReference>
<dbReference type="STRING" id="1217721.HY57_03255"/>
<keyword evidence="5" id="KW-0574">Periplasm</keyword>
<organism evidence="10 11">
    <name type="scientific">Dyella japonica A8</name>
    <dbReference type="NCBI Taxonomy" id="1217721"/>
    <lineage>
        <taxon>Bacteria</taxon>
        <taxon>Pseudomonadati</taxon>
        <taxon>Pseudomonadota</taxon>
        <taxon>Gammaproteobacteria</taxon>
        <taxon>Lysobacterales</taxon>
        <taxon>Rhodanobacteraceae</taxon>
        <taxon>Dyella</taxon>
    </lineage>
</organism>
<dbReference type="KEGG" id="dja:HY57_03255"/>
<dbReference type="PATRIC" id="fig|1217721.7.peg.682"/>
<keyword evidence="3" id="KW-1029">Fimbrium biogenesis</keyword>
<protein>
    <recommendedName>
        <fullName evidence="12">Molecular chaperone EcpD</fullName>
    </recommendedName>
</protein>
<dbReference type="Gene3D" id="2.60.40.10">
    <property type="entry name" value="Immunoglobulins"/>
    <property type="match status" value="2"/>
</dbReference>
<evidence type="ECO:0000256" key="6">
    <source>
        <dbReference type="ARBA" id="ARBA00023186"/>
    </source>
</evidence>
<keyword evidence="11" id="KW-1185">Reference proteome</keyword>
<dbReference type="EMBL" id="CP008884">
    <property type="protein sequence ID" value="AIF46339.1"/>
    <property type="molecule type" value="Genomic_DNA"/>
</dbReference>
<dbReference type="Pfam" id="PF02753">
    <property type="entry name" value="PapD_C"/>
    <property type="match status" value="1"/>
</dbReference>
<dbReference type="PANTHER" id="PTHR30251">
    <property type="entry name" value="PILUS ASSEMBLY CHAPERONE"/>
    <property type="match status" value="1"/>
</dbReference>
<feature type="domain" description="Pili assembly chaperone C-terminal" evidence="9">
    <location>
        <begin position="175"/>
        <end position="235"/>
    </location>
</feature>
<dbReference type="RefSeq" id="WP_038579296.1">
    <property type="nucleotide sequence ID" value="NZ_ALOY01000113.1"/>
</dbReference>
<evidence type="ECO:0000313" key="10">
    <source>
        <dbReference type="EMBL" id="AIF46339.1"/>
    </source>
</evidence>
<feature type="domain" description="Pili assembly chaperone N-terminal" evidence="8">
    <location>
        <begin position="24"/>
        <end position="148"/>
    </location>
</feature>
<dbReference type="HOGENOM" id="CLU_070768_0_2_6"/>
<accession>A0A075JWS6</accession>
<dbReference type="InterPro" id="IPR016147">
    <property type="entry name" value="Pili_assmbl_chaperone_N"/>
</dbReference>
<sequence>MNVFTRALCVMGLALGGLGTAHAGITINGTRVVYPADQREVSLSMVNDGTEARLIQAWVDAGDASERAESSKAPFLITPPMARVDPHKGQTLRIMYTGAAEPQDRETVFWLNILEIPPKPKAGAEGADNYMQLAVRSRMKLFYRPKGLPGTPDAAADQLSWRIVQQGNGYVAECTNNTAYNISFSDLTFKGAKQESSVTKGGMCPAKGTGTLPVTGTPDASNQLVVTVINDFGGFNEHEASYTR</sequence>
<dbReference type="InterPro" id="IPR001829">
    <property type="entry name" value="Pili_assmbl_chaperone_bac"/>
</dbReference>
<feature type="signal peptide" evidence="7">
    <location>
        <begin position="1"/>
        <end position="23"/>
    </location>
</feature>
<dbReference type="InterPro" id="IPR008962">
    <property type="entry name" value="PapD-like_sf"/>
</dbReference>
<dbReference type="FunFam" id="2.60.40.10:FF:000458">
    <property type="entry name" value="Molecular chaperone FimC"/>
    <property type="match status" value="1"/>
</dbReference>
<dbReference type="PANTHER" id="PTHR30251:SF2">
    <property type="entry name" value="FIMBRIAL CHAPERONE YADV-RELATED"/>
    <property type="match status" value="1"/>
</dbReference>